<dbReference type="AlphaFoldDB" id="A0A0N8IBI4"/>
<dbReference type="Gene3D" id="3.10.129.10">
    <property type="entry name" value="Hotdog Thioesterase"/>
    <property type="match status" value="1"/>
</dbReference>
<dbReference type="InterPro" id="IPR029069">
    <property type="entry name" value="HotDog_dom_sf"/>
</dbReference>
<dbReference type="SUPFAM" id="SSF54637">
    <property type="entry name" value="Thioesterase/thiol ester dehydrase-isomerase"/>
    <property type="match status" value="1"/>
</dbReference>
<dbReference type="STRING" id="154981.AKJ29_10880"/>
<dbReference type="GO" id="GO:0006637">
    <property type="term" value="P:acyl-CoA metabolic process"/>
    <property type="evidence" value="ECO:0007669"/>
    <property type="project" value="TreeGrafter"/>
</dbReference>
<keyword evidence="6" id="KW-1185">Reference proteome</keyword>
<dbReference type="RefSeq" id="WP_055189311.1">
    <property type="nucleotide sequence ID" value="NZ_FPBS01000007.1"/>
</dbReference>
<dbReference type="GO" id="GO:0052816">
    <property type="term" value="F:long-chain fatty acyl-CoA hydrolase activity"/>
    <property type="evidence" value="ECO:0007669"/>
    <property type="project" value="TreeGrafter"/>
</dbReference>
<accession>A0A0N8IBI4</accession>
<proteinExistence type="inferred from homology"/>
<evidence type="ECO:0000256" key="2">
    <source>
        <dbReference type="ARBA" id="ARBA00022801"/>
    </source>
</evidence>
<evidence type="ECO:0000259" key="4">
    <source>
        <dbReference type="PROSITE" id="PS51770"/>
    </source>
</evidence>
<dbReference type="CDD" id="cd03442">
    <property type="entry name" value="BFIT_BACH"/>
    <property type="match status" value="1"/>
</dbReference>
<protein>
    <recommendedName>
        <fullName evidence="4">HotDog ACOT-type domain-containing protein</fullName>
    </recommendedName>
</protein>
<comment type="similarity">
    <text evidence="1">Belongs to the acyl coenzyme A hydrolase family.</text>
</comment>
<dbReference type="EMBL" id="LKBA01000006">
    <property type="protein sequence ID" value="KPN63195.1"/>
    <property type="molecule type" value="Genomic_DNA"/>
</dbReference>
<dbReference type="Pfam" id="PF03061">
    <property type="entry name" value="4HBT"/>
    <property type="match status" value="1"/>
</dbReference>
<dbReference type="InterPro" id="IPR040170">
    <property type="entry name" value="Cytosol_ACT"/>
</dbReference>
<dbReference type="InterPro" id="IPR033120">
    <property type="entry name" value="HOTDOG_ACOT"/>
</dbReference>
<evidence type="ECO:0000256" key="1">
    <source>
        <dbReference type="ARBA" id="ARBA00010458"/>
    </source>
</evidence>
<evidence type="ECO:0000256" key="3">
    <source>
        <dbReference type="PROSITE-ProRule" id="PRU01106"/>
    </source>
</evidence>
<dbReference type="PANTHER" id="PTHR11049:SF5">
    <property type="entry name" value="ACYL-COA THIOESTER HYDROLASE YCIA"/>
    <property type="match status" value="1"/>
</dbReference>
<dbReference type="InterPro" id="IPR006683">
    <property type="entry name" value="Thioestr_dom"/>
</dbReference>
<reference evidence="5 6" key="1">
    <citation type="submission" date="2015-09" db="EMBL/GenBank/DDBJ databases">
        <title>Draft genome sequence of Aliiroseovarius crassostreae CV919-312TSm, the causative agent of Roseovarius Oyster Disease (formerly Juvenile Oyster Disease).</title>
        <authorList>
            <person name="Kessner L."/>
            <person name="Spinard E."/>
            <person name="Nelson D."/>
        </authorList>
    </citation>
    <scope>NUCLEOTIDE SEQUENCE [LARGE SCALE GENOMIC DNA]</scope>
    <source>
        <strain evidence="5 6">CV919-312</strain>
    </source>
</reference>
<comment type="caution">
    <text evidence="5">The sequence shown here is derived from an EMBL/GenBank/DDBJ whole genome shotgun (WGS) entry which is preliminary data.</text>
</comment>
<name>A0A0N8IBI4_9RHOB</name>
<keyword evidence="2 3" id="KW-0378">Hydrolase</keyword>
<dbReference type="Proteomes" id="UP000050471">
    <property type="component" value="Unassembled WGS sequence"/>
</dbReference>
<evidence type="ECO:0000313" key="5">
    <source>
        <dbReference type="EMBL" id="KPN63195.1"/>
    </source>
</evidence>
<dbReference type="OrthoDB" id="9801856at2"/>
<dbReference type="PANTHER" id="PTHR11049">
    <property type="entry name" value="ACYL COENZYME A THIOESTER HYDROLASE"/>
    <property type="match status" value="1"/>
</dbReference>
<organism evidence="5 6">
    <name type="scientific">Aliiroseovarius crassostreae</name>
    <dbReference type="NCBI Taxonomy" id="154981"/>
    <lineage>
        <taxon>Bacteria</taxon>
        <taxon>Pseudomonadati</taxon>
        <taxon>Pseudomonadota</taxon>
        <taxon>Alphaproteobacteria</taxon>
        <taxon>Rhodobacterales</taxon>
        <taxon>Paracoccaceae</taxon>
        <taxon>Aliiroseovarius</taxon>
    </lineage>
</organism>
<dbReference type="PROSITE" id="PS51770">
    <property type="entry name" value="HOTDOG_ACOT"/>
    <property type="match status" value="1"/>
</dbReference>
<evidence type="ECO:0000313" key="6">
    <source>
        <dbReference type="Proteomes" id="UP000050471"/>
    </source>
</evidence>
<gene>
    <name evidence="5" type="ORF">AKJ29_10880</name>
</gene>
<dbReference type="GO" id="GO:0009062">
    <property type="term" value="P:fatty acid catabolic process"/>
    <property type="evidence" value="ECO:0007669"/>
    <property type="project" value="TreeGrafter"/>
</dbReference>
<sequence length="125" mass="13224">MSDTPDGNIILRTLAMPKDTNIAGDIFGGWVLSQMDIAGGVLAAERAGGRVATVAIDAMKFISPVKVGDVLCIYGRVGRIGTTSLAIHLEAWSERDRGRSQTRVTEGVFVFVHLDEAGNKVAVPG</sequence>
<feature type="domain" description="HotDog ACOT-type" evidence="4">
    <location>
        <begin position="5"/>
        <end position="117"/>
    </location>
</feature>
<dbReference type="GO" id="GO:0005829">
    <property type="term" value="C:cytosol"/>
    <property type="evidence" value="ECO:0007669"/>
    <property type="project" value="TreeGrafter"/>
</dbReference>